<evidence type="ECO:0000256" key="1">
    <source>
        <dbReference type="SAM" id="SignalP"/>
    </source>
</evidence>
<reference evidence="2" key="1">
    <citation type="submission" date="2023-03" db="EMBL/GenBank/DDBJ databases">
        <title>Massive genome expansion in bonnet fungi (Mycena s.s.) driven by repeated elements and novel gene families across ecological guilds.</title>
        <authorList>
            <consortium name="Lawrence Berkeley National Laboratory"/>
            <person name="Harder C.B."/>
            <person name="Miyauchi S."/>
            <person name="Viragh M."/>
            <person name="Kuo A."/>
            <person name="Thoen E."/>
            <person name="Andreopoulos B."/>
            <person name="Lu D."/>
            <person name="Skrede I."/>
            <person name="Drula E."/>
            <person name="Henrissat B."/>
            <person name="Morin E."/>
            <person name="Kohler A."/>
            <person name="Barry K."/>
            <person name="LaButti K."/>
            <person name="Morin E."/>
            <person name="Salamov A."/>
            <person name="Lipzen A."/>
            <person name="Mereny Z."/>
            <person name="Hegedus B."/>
            <person name="Baldrian P."/>
            <person name="Stursova M."/>
            <person name="Weitz H."/>
            <person name="Taylor A."/>
            <person name="Grigoriev I.V."/>
            <person name="Nagy L.G."/>
            <person name="Martin F."/>
            <person name="Kauserud H."/>
        </authorList>
    </citation>
    <scope>NUCLEOTIDE SEQUENCE</scope>
    <source>
        <strain evidence="2">CBHHK002</strain>
    </source>
</reference>
<dbReference type="AlphaFoldDB" id="A0AAD7ESP7"/>
<dbReference type="Proteomes" id="UP001218218">
    <property type="component" value="Unassembled WGS sequence"/>
</dbReference>
<evidence type="ECO:0000313" key="3">
    <source>
        <dbReference type="Proteomes" id="UP001218218"/>
    </source>
</evidence>
<proteinExistence type="predicted"/>
<name>A0AAD7ESP7_9AGAR</name>
<sequence>MAILMPPQHACPWEFHVHHSLLLLLYTLSLKLPQWAKLFLPSDFTGSERTKLGLESLGAEELKLQQGEATDVLCSLHKNIQHSQALRQHKNACSNVVHGQEENTHAVQRIKDVQTKIQSYVHKYWQARTAMITLGCNPQDPKFGFPELRDKDLYTKNIDQPHNLGDGGKVEAEEAEYVLDLRVQWHRAHADMEGWQEEVEILAQEFHHAIQGFNKMETVWTALVHDHREDPGKKAYALKKANMYQEMRKDAQEKFAKVGGTWPRAGVGLAQCIKSENPDQKIDWDASIVEEN</sequence>
<dbReference type="EMBL" id="JARIHO010000019">
    <property type="protein sequence ID" value="KAJ7347320.1"/>
    <property type="molecule type" value="Genomic_DNA"/>
</dbReference>
<evidence type="ECO:0000313" key="2">
    <source>
        <dbReference type="EMBL" id="KAJ7347320.1"/>
    </source>
</evidence>
<gene>
    <name evidence="2" type="ORF">DFH08DRAFT_809079</name>
</gene>
<protein>
    <submittedName>
        <fullName evidence="2">Uncharacterized protein</fullName>
    </submittedName>
</protein>
<feature type="chain" id="PRO_5042139904" evidence="1">
    <location>
        <begin position="37"/>
        <end position="292"/>
    </location>
</feature>
<accession>A0AAD7ESP7</accession>
<organism evidence="2 3">
    <name type="scientific">Mycena albidolilacea</name>
    <dbReference type="NCBI Taxonomy" id="1033008"/>
    <lineage>
        <taxon>Eukaryota</taxon>
        <taxon>Fungi</taxon>
        <taxon>Dikarya</taxon>
        <taxon>Basidiomycota</taxon>
        <taxon>Agaricomycotina</taxon>
        <taxon>Agaricomycetes</taxon>
        <taxon>Agaricomycetidae</taxon>
        <taxon>Agaricales</taxon>
        <taxon>Marasmiineae</taxon>
        <taxon>Mycenaceae</taxon>
        <taxon>Mycena</taxon>
    </lineage>
</organism>
<keyword evidence="1" id="KW-0732">Signal</keyword>
<feature type="signal peptide" evidence="1">
    <location>
        <begin position="1"/>
        <end position="36"/>
    </location>
</feature>
<keyword evidence="3" id="KW-1185">Reference proteome</keyword>
<comment type="caution">
    <text evidence="2">The sequence shown here is derived from an EMBL/GenBank/DDBJ whole genome shotgun (WGS) entry which is preliminary data.</text>
</comment>